<evidence type="ECO:0000259" key="2">
    <source>
        <dbReference type="Pfam" id="PF10551"/>
    </source>
</evidence>
<dbReference type="InterPro" id="IPR018289">
    <property type="entry name" value="MULE_transposase_dom"/>
</dbReference>
<evidence type="ECO:0000256" key="1">
    <source>
        <dbReference type="SAM" id="MobiDB-lite"/>
    </source>
</evidence>
<dbReference type="PANTHER" id="PTHR31973">
    <property type="entry name" value="POLYPROTEIN, PUTATIVE-RELATED"/>
    <property type="match status" value="1"/>
</dbReference>
<reference evidence="3" key="2">
    <citation type="submission" date="2022-01" db="EMBL/GenBank/DDBJ databases">
        <authorList>
            <person name="Yamashiro T."/>
            <person name="Shiraishi A."/>
            <person name="Satake H."/>
            <person name="Nakayama K."/>
        </authorList>
    </citation>
    <scope>NUCLEOTIDE SEQUENCE</scope>
</reference>
<dbReference type="Pfam" id="PF10551">
    <property type="entry name" value="MULE"/>
    <property type="match status" value="1"/>
</dbReference>
<accession>A0ABQ5BR56</accession>
<protein>
    <submittedName>
        <fullName evidence="3">Receptor-like cytoplasmic kinase 176</fullName>
    </submittedName>
</protein>
<keyword evidence="4" id="KW-1185">Reference proteome</keyword>
<feature type="region of interest" description="Disordered" evidence="1">
    <location>
        <begin position="35"/>
        <end position="59"/>
    </location>
</feature>
<name>A0ABQ5BR56_9ASTR</name>
<organism evidence="3 4">
    <name type="scientific">Tanacetum coccineum</name>
    <dbReference type="NCBI Taxonomy" id="301880"/>
    <lineage>
        <taxon>Eukaryota</taxon>
        <taxon>Viridiplantae</taxon>
        <taxon>Streptophyta</taxon>
        <taxon>Embryophyta</taxon>
        <taxon>Tracheophyta</taxon>
        <taxon>Spermatophyta</taxon>
        <taxon>Magnoliopsida</taxon>
        <taxon>eudicotyledons</taxon>
        <taxon>Gunneridae</taxon>
        <taxon>Pentapetalae</taxon>
        <taxon>asterids</taxon>
        <taxon>campanulids</taxon>
        <taxon>Asterales</taxon>
        <taxon>Asteraceae</taxon>
        <taxon>Asteroideae</taxon>
        <taxon>Anthemideae</taxon>
        <taxon>Anthemidinae</taxon>
        <taxon>Tanacetum</taxon>
    </lineage>
</organism>
<feature type="domain" description="MULE transposase" evidence="2">
    <location>
        <begin position="276"/>
        <end position="364"/>
    </location>
</feature>
<evidence type="ECO:0000313" key="3">
    <source>
        <dbReference type="EMBL" id="GJT17335.1"/>
    </source>
</evidence>
<proteinExistence type="predicted"/>
<feature type="compositionally biased region" description="Acidic residues" evidence="1">
    <location>
        <begin position="36"/>
        <end position="52"/>
    </location>
</feature>
<comment type="caution">
    <text evidence="3">The sequence shown here is derived from an EMBL/GenBank/DDBJ whole genome shotgun (WGS) entry which is preliminary data.</text>
</comment>
<dbReference type="PANTHER" id="PTHR31973:SF190">
    <property type="entry name" value="MULE TRANSPOSASE DOMAIN-CONTAINING PROTEIN"/>
    <property type="match status" value="1"/>
</dbReference>
<sequence>MNTIEIKGLDLNLAIVDLDTCHVRLSSGLGDYMEYNNEDEFENGDEESNDNDSEAKDKNGEAEDILDKVYIVDEVEVNMIGFRCEVDAYGEIDSIEPIQPHMIVIKDDMEVLDFDLFKTNVGTEFENRYEANERVRPYSVECRRNIELKKNDKKRGQGKGKEQVTINGKDKVKGKVKGKELYKNICKKNSHVGVSKTKAFKAKTKVQVHLRGDAKVQYSLLRVYVTKLQRCNQNNAVKIDVYREEDRDSETHMFRRIYVCLGALKMGFKAYGREMLGLDGTFMRGPYPRQLLTTVGVDAYNGIYPMAYGIVESESRHSWTWLLNCRRDDLDLYSNSNFTFIANRKKGLLSAIAKLFPAAKHRYCDIDDEPDEQEFEAHYMYTAKIQEVLNATDAIMDLPLTLTKHYAARYYIEGIEDMISDRWSKEVHLYQVDALNGIHHWDDMKKDFFKAEMGNRSTHKVYSNKRIIIVVSVNVKKKWGYSFLTSIKVKRTNNNKYEFSYADLSRLNLNNIEDMYLMKVQGKLHHLKLKFEIDFINALLLYIRRELIRRYLKLPLQHKRELSTLTSTMIKSLMKCDEVHKFCDGTLLKVQYNLLKMLNENKLGRGNVKLEGREWTKYDIKRSEAMLEKIEKTLKHREQLRRLEEYVGGRPKTIYTSLFVRP</sequence>
<gene>
    <name evidence="3" type="ORF">Tco_0876041</name>
</gene>
<dbReference type="Proteomes" id="UP001151760">
    <property type="component" value="Unassembled WGS sequence"/>
</dbReference>
<reference evidence="3" key="1">
    <citation type="journal article" date="2022" name="Int. J. Mol. Sci.">
        <title>Draft Genome of Tanacetum Coccineum: Genomic Comparison of Closely Related Tanacetum-Family Plants.</title>
        <authorList>
            <person name="Yamashiro T."/>
            <person name="Shiraishi A."/>
            <person name="Nakayama K."/>
            <person name="Satake H."/>
        </authorList>
    </citation>
    <scope>NUCLEOTIDE SEQUENCE</scope>
</reference>
<dbReference type="EMBL" id="BQNB010013548">
    <property type="protein sequence ID" value="GJT17335.1"/>
    <property type="molecule type" value="Genomic_DNA"/>
</dbReference>
<evidence type="ECO:0000313" key="4">
    <source>
        <dbReference type="Proteomes" id="UP001151760"/>
    </source>
</evidence>